<dbReference type="PANTHER" id="PTHR24078">
    <property type="entry name" value="DNAJ HOMOLOG SUBFAMILY C MEMBER"/>
    <property type="match status" value="1"/>
</dbReference>
<dbReference type="PROSITE" id="PS00636">
    <property type="entry name" value="DNAJ_1"/>
    <property type="match status" value="1"/>
</dbReference>
<dbReference type="SMART" id="SM00271">
    <property type="entry name" value="DnaJ"/>
    <property type="match status" value="1"/>
</dbReference>
<dbReference type="PRINTS" id="PR00625">
    <property type="entry name" value="JDOMAIN"/>
</dbReference>
<name>A0A2G8SNM3_9APHY</name>
<dbReference type="FunFam" id="2.60.260.20:FF:000015">
    <property type="entry name" value="Heat shock protein 40"/>
    <property type="match status" value="1"/>
</dbReference>
<dbReference type="AlphaFoldDB" id="A0A2G8SNM3"/>
<accession>A0A2G8SNM3</accession>
<gene>
    <name evidence="4" type="ORF">GSI_02087</name>
</gene>
<dbReference type="PANTHER" id="PTHR24078:SF553">
    <property type="entry name" value="DNAJ HOMOLOG SUBFAMILY B MEMBER 5"/>
    <property type="match status" value="1"/>
</dbReference>
<dbReference type="GO" id="GO:0005829">
    <property type="term" value="C:cytosol"/>
    <property type="evidence" value="ECO:0007669"/>
    <property type="project" value="TreeGrafter"/>
</dbReference>
<dbReference type="Gene3D" id="1.10.287.110">
    <property type="entry name" value="DnaJ domain"/>
    <property type="match status" value="1"/>
</dbReference>
<feature type="compositionally biased region" description="Polar residues" evidence="2">
    <location>
        <begin position="196"/>
        <end position="208"/>
    </location>
</feature>
<dbReference type="OrthoDB" id="10250354at2759"/>
<dbReference type="InterPro" id="IPR008971">
    <property type="entry name" value="HSP40/DnaJ_pept-bd"/>
</dbReference>
<dbReference type="CDD" id="cd10747">
    <property type="entry name" value="DnaJ_C"/>
    <property type="match status" value="1"/>
</dbReference>
<dbReference type="GO" id="GO:0051082">
    <property type="term" value="F:unfolded protein binding"/>
    <property type="evidence" value="ECO:0007669"/>
    <property type="project" value="InterPro"/>
</dbReference>
<dbReference type="GO" id="GO:0051087">
    <property type="term" value="F:protein-folding chaperone binding"/>
    <property type="evidence" value="ECO:0007669"/>
    <property type="project" value="TreeGrafter"/>
</dbReference>
<evidence type="ECO:0000313" key="5">
    <source>
        <dbReference type="Proteomes" id="UP000230002"/>
    </source>
</evidence>
<dbReference type="FunFam" id="2.60.260.20:FF:000013">
    <property type="entry name" value="DnaJ subfamily B member 11"/>
    <property type="match status" value="1"/>
</dbReference>
<dbReference type="EMBL" id="AYKW01000003">
    <property type="protein sequence ID" value="PIL35361.1"/>
    <property type="molecule type" value="Genomic_DNA"/>
</dbReference>
<dbReference type="Pfam" id="PF00226">
    <property type="entry name" value="DnaJ"/>
    <property type="match status" value="1"/>
</dbReference>
<evidence type="ECO:0000256" key="1">
    <source>
        <dbReference type="ARBA" id="ARBA00023186"/>
    </source>
</evidence>
<dbReference type="InterPro" id="IPR018253">
    <property type="entry name" value="DnaJ_domain_CS"/>
</dbReference>
<dbReference type="InterPro" id="IPR036869">
    <property type="entry name" value="J_dom_sf"/>
</dbReference>
<dbReference type="Pfam" id="PF01556">
    <property type="entry name" value="DnaJ_C"/>
    <property type="match status" value="1"/>
</dbReference>
<keyword evidence="1" id="KW-0143">Chaperone</keyword>
<dbReference type="STRING" id="1077348.A0A2G8SNM3"/>
<feature type="domain" description="J" evidence="3">
    <location>
        <begin position="4"/>
        <end position="69"/>
    </location>
</feature>
<dbReference type="GO" id="GO:0006457">
    <property type="term" value="P:protein folding"/>
    <property type="evidence" value="ECO:0007669"/>
    <property type="project" value="InterPro"/>
</dbReference>
<reference evidence="4 5" key="1">
    <citation type="journal article" date="2015" name="Sci. Rep.">
        <title>Chromosome-level genome map provides insights into diverse defense mechanisms in the medicinal fungus Ganoderma sinense.</title>
        <authorList>
            <person name="Zhu Y."/>
            <person name="Xu J."/>
            <person name="Sun C."/>
            <person name="Zhou S."/>
            <person name="Xu H."/>
            <person name="Nelson D.R."/>
            <person name="Qian J."/>
            <person name="Song J."/>
            <person name="Luo H."/>
            <person name="Xiang L."/>
            <person name="Li Y."/>
            <person name="Xu Z."/>
            <person name="Ji A."/>
            <person name="Wang L."/>
            <person name="Lu S."/>
            <person name="Hayward A."/>
            <person name="Sun W."/>
            <person name="Li X."/>
            <person name="Schwartz D.C."/>
            <person name="Wang Y."/>
            <person name="Chen S."/>
        </authorList>
    </citation>
    <scope>NUCLEOTIDE SEQUENCE [LARGE SCALE GENOMIC DNA]</scope>
    <source>
        <strain evidence="4 5">ZZ0214-1</strain>
    </source>
</reference>
<dbReference type="GO" id="GO:0006413">
    <property type="term" value="P:translational initiation"/>
    <property type="evidence" value="ECO:0007669"/>
    <property type="project" value="TreeGrafter"/>
</dbReference>
<dbReference type="SUPFAM" id="SSF46565">
    <property type="entry name" value="Chaperone J-domain"/>
    <property type="match status" value="1"/>
</dbReference>
<dbReference type="InterPro" id="IPR002939">
    <property type="entry name" value="DnaJ_C"/>
</dbReference>
<feature type="region of interest" description="Disordered" evidence="2">
    <location>
        <begin position="167"/>
        <end position="212"/>
    </location>
</feature>
<dbReference type="PROSITE" id="PS50076">
    <property type="entry name" value="DNAJ_2"/>
    <property type="match status" value="1"/>
</dbReference>
<dbReference type="InterPro" id="IPR051339">
    <property type="entry name" value="DnaJ_subfamily_B"/>
</dbReference>
<proteinExistence type="predicted"/>
<keyword evidence="5" id="KW-1185">Reference proteome</keyword>
<dbReference type="CDD" id="cd06257">
    <property type="entry name" value="DnaJ"/>
    <property type="match status" value="1"/>
</dbReference>
<protein>
    <submittedName>
        <fullName evidence="4">Transporter</fullName>
    </submittedName>
</protein>
<evidence type="ECO:0000259" key="3">
    <source>
        <dbReference type="PROSITE" id="PS50076"/>
    </source>
</evidence>
<evidence type="ECO:0000313" key="4">
    <source>
        <dbReference type="EMBL" id="PIL35361.1"/>
    </source>
</evidence>
<comment type="caution">
    <text evidence="4">The sequence shown here is derived from an EMBL/GenBank/DDBJ whole genome shotgun (WGS) entry which is preliminary data.</text>
</comment>
<sequence>MGTDYYKLLGVPRDASEDDIKKAYKKMALKWHPDRNSGSEEASRKFKEISEAFEVLSDKQKRTIYDQLGEEGLKGGVPPQGANGPSGFSGFSGFPGGSTFTFTSGPGGAPGGFGGPGGFSPTDPNKIFEQFFGMSGLGGMGFGGMGGGFPGGAGARSTRMGGMFGGRDEDDDMSGSFFSSGGMPGGMPSGRATPHRSATTPTSPQPSEITKPLKVSLEDLYSGTTKHLKVGRRLLNGKTEDKVLEIQVLPGWKSGTKIRFPRAGNEQPSGEAQDLVFVVEEKPHARFTRDNNDLVTTLKIPLVDALTGTGTKQVVEHLDGRKIQVAPPSDIVKPGQTTLIRGEGMPVRKAGAVKQKGDLAVKWEVVFPDRLTLAQKEGIRKVLG</sequence>
<dbReference type="SUPFAM" id="SSF49493">
    <property type="entry name" value="HSP40/DnaJ peptide-binding domain"/>
    <property type="match status" value="2"/>
</dbReference>
<dbReference type="Proteomes" id="UP000230002">
    <property type="component" value="Unassembled WGS sequence"/>
</dbReference>
<dbReference type="Gene3D" id="2.60.260.20">
    <property type="entry name" value="Urease metallochaperone UreE, N-terminal domain"/>
    <property type="match status" value="2"/>
</dbReference>
<organism evidence="4 5">
    <name type="scientific">Ganoderma sinense ZZ0214-1</name>
    <dbReference type="NCBI Taxonomy" id="1077348"/>
    <lineage>
        <taxon>Eukaryota</taxon>
        <taxon>Fungi</taxon>
        <taxon>Dikarya</taxon>
        <taxon>Basidiomycota</taxon>
        <taxon>Agaricomycotina</taxon>
        <taxon>Agaricomycetes</taxon>
        <taxon>Polyporales</taxon>
        <taxon>Polyporaceae</taxon>
        <taxon>Ganoderma</taxon>
    </lineage>
</organism>
<evidence type="ECO:0000256" key="2">
    <source>
        <dbReference type="SAM" id="MobiDB-lite"/>
    </source>
</evidence>
<dbReference type="InterPro" id="IPR001623">
    <property type="entry name" value="DnaJ_domain"/>
</dbReference>